<evidence type="ECO:0000313" key="2">
    <source>
        <dbReference type="EMBL" id="PWK54972.1"/>
    </source>
</evidence>
<reference evidence="2 3" key="1">
    <citation type="submission" date="2018-05" db="EMBL/GenBank/DDBJ databases">
        <title>Genomic Encyclopedia of Type Strains, Phase IV (KMG-IV): sequencing the most valuable type-strain genomes for metagenomic binning, comparative biology and taxonomic classification.</title>
        <authorList>
            <person name="Goeker M."/>
        </authorList>
    </citation>
    <scope>NUCLEOTIDE SEQUENCE [LARGE SCALE GENOMIC DNA]</scope>
    <source>
        <strain evidence="2 3">DSM 103371</strain>
    </source>
</reference>
<evidence type="ECO:0000256" key="1">
    <source>
        <dbReference type="SAM" id="Phobius"/>
    </source>
</evidence>
<protein>
    <submittedName>
        <fullName evidence="2">Uncharacterized protein</fullName>
    </submittedName>
</protein>
<dbReference type="Proteomes" id="UP000245390">
    <property type="component" value="Unassembled WGS sequence"/>
</dbReference>
<organism evidence="2 3">
    <name type="scientific">Silicimonas algicola</name>
    <dbReference type="NCBI Taxonomy" id="1826607"/>
    <lineage>
        <taxon>Bacteria</taxon>
        <taxon>Pseudomonadati</taxon>
        <taxon>Pseudomonadota</taxon>
        <taxon>Alphaproteobacteria</taxon>
        <taxon>Rhodobacterales</taxon>
        <taxon>Paracoccaceae</taxon>
    </lineage>
</organism>
<dbReference type="RefSeq" id="WP_109760379.1">
    <property type="nucleotide sequence ID" value="NZ_CP034588.1"/>
</dbReference>
<keyword evidence="1" id="KW-0812">Transmembrane</keyword>
<gene>
    <name evidence="2" type="ORF">C8D95_10959</name>
</gene>
<accession>A0A316G2T9</accession>
<name>A0A316G2T9_9RHOB</name>
<keyword evidence="3" id="KW-1185">Reference proteome</keyword>
<feature type="transmembrane region" description="Helical" evidence="1">
    <location>
        <begin position="67"/>
        <end position="88"/>
    </location>
</feature>
<keyword evidence="1" id="KW-0472">Membrane</keyword>
<dbReference type="AlphaFoldDB" id="A0A316G2T9"/>
<comment type="caution">
    <text evidence="2">The sequence shown here is derived from an EMBL/GenBank/DDBJ whole genome shotgun (WGS) entry which is preliminary data.</text>
</comment>
<keyword evidence="1" id="KW-1133">Transmembrane helix</keyword>
<proteinExistence type="predicted"/>
<sequence length="123" mass="13199">MVAFLRTVLLIFVPPLALLIVSGIVIGIQYAWHGPNWFTDFAGMAGGSYAAIHLAKEVAKSAKMGWALYAFLFCLLYSGLCWFVVLQVGDASQLPLAVGSLVGAIVGLTLVLQELREEPSTDV</sequence>
<dbReference type="KEGG" id="salo:EF888_19995"/>
<feature type="transmembrane region" description="Helical" evidence="1">
    <location>
        <begin position="7"/>
        <end position="31"/>
    </location>
</feature>
<evidence type="ECO:0000313" key="3">
    <source>
        <dbReference type="Proteomes" id="UP000245390"/>
    </source>
</evidence>
<feature type="transmembrane region" description="Helical" evidence="1">
    <location>
        <begin position="94"/>
        <end position="112"/>
    </location>
</feature>
<dbReference type="EMBL" id="QGGV01000009">
    <property type="protein sequence ID" value="PWK54972.1"/>
    <property type="molecule type" value="Genomic_DNA"/>
</dbReference>